<feature type="transmembrane region" description="Helical" evidence="1">
    <location>
        <begin position="63"/>
        <end position="84"/>
    </location>
</feature>
<evidence type="ECO:0000256" key="1">
    <source>
        <dbReference type="SAM" id="Phobius"/>
    </source>
</evidence>
<feature type="transmembrane region" description="Helical" evidence="1">
    <location>
        <begin position="129"/>
        <end position="147"/>
    </location>
</feature>
<comment type="caution">
    <text evidence="2">The sequence shown here is derived from an EMBL/GenBank/DDBJ whole genome shotgun (WGS) entry which is preliminary data.</text>
</comment>
<organism evidence="2 3">
    <name type="scientific">Flammeovirga agarivorans</name>
    <dbReference type="NCBI Taxonomy" id="2726742"/>
    <lineage>
        <taxon>Bacteria</taxon>
        <taxon>Pseudomonadati</taxon>
        <taxon>Bacteroidota</taxon>
        <taxon>Cytophagia</taxon>
        <taxon>Cytophagales</taxon>
        <taxon>Flammeovirgaceae</taxon>
        <taxon>Flammeovirga</taxon>
    </lineage>
</organism>
<accession>A0A7X8SNB3</accession>
<feature type="transmembrane region" description="Helical" evidence="1">
    <location>
        <begin position="159"/>
        <end position="176"/>
    </location>
</feature>
<evidence type="ECO:0000313" key="3">
    <source>
        <dbReference type="Proteomes" id="UP000585050"/>
    </source>
</evidence>
<keyword evidence="1" id="KW-1133">Transmembrane helix</keyword>
<proteinExistence type="predicted"/>
<dbReference type="RefSeq" id="WP_168884055.1">
    <property type="nucleotide sequence ID" value="NZ_JABAIL010000006.1"/>
</dbReference>
<name>A0A7X8SNB3_9BACT</name>
<keyword evidence="1" id="KW-0812">Transmembrane</keyword>
<evidence type="ECO:0000313" key="2">
    <source>
        <dbReference type="EMBL" id="NLR93342.1"/>
    </source>
</evidence>
<keyword evidence="1" id="KW-0472">Membrane</keyword>
<keyword evidence="3" id="KW-1185">Reference proteome</keyword>
<dbReference type="Proteomes" id="UP000585050">
    <property type="component" value="Unassembled WGS sequence"/>
</dbReference>
<dbReference type="EMBL" id="JABAIL010000006">
    <property type="protein sequence ID" value="NLR93342.1"/>
    <property type="molecule type" value="Genomic_DNA"/>
</dbReference>
<gene>
    <name evidence="2" type="ORF">HGP29_19255</name>
</gene>
<feature type="transmembrane region" description="Helical" evidence="1">
    <location>
        <begin position="25"/>
        <end position="43"/>
    </location>
</feature>
<dbReference type="AlphaFoldDB" id="A0A7X8SNB3"/>
<feature type="transmembrane region" description="Helical" evidence="1">
    <location>
        <begin position="191"/>
        <end position="211"/>
    </location>
</feature>
<reference evidence="2 3" key="1">
    <citation type="submission" date="2020-04" db="EMBL/GenBank/DDBJ databases">
        <title>Flammeovirga sp. SR4, a novel species isolated from seawater.</title>
        <authorList>
            <person name="Wang X."/>
        </authorList>
    </citation>
    <scope>NUCLEOTIDE SEQUENCE [LARGE SCALE GENOMIC DNA]</scope>
    <source>
        <strain evidence="2 3">SR4</strain>
    </source>
</reference>
<sequence>MEPIIFLILSINLVLMFLDRWQSQWLPLIIRYLIIGGTTLLFFNTLISQSKNYWLNELLEEKWITTFLIIQLVEIVLGITIKRFEQNSFISKGKEILAFVPKATSVITVLIVEIVVFDKVHGWSFKTVGLIYAVVLILIGIGVFFSLRNQKLLLQLRPITIIVFTILQLLFTFTLFNPQELHEQENNPFEIQSSLVIIGLFFIVVFIGYLISRLRNHGLRK</sequence>
<protein>
    <submittedName>
        <fullName evidence="2">Uncharacterized protein</fullName>
    </submittedName>
</protein>
<feature type="transmembrane region" description="Helical" evidence="1">
    <location>
        <begin position="96"/>
        <end position="117"/>
    </location>
</feature>